<accession>A0A1G9UW44</accession>
<proteinExistence type="predicted"/>
<keyword evidence="3" id="KW-1185">Reference proteome</keyword>
<protein>
    <submittedName>
        <fullName evidence="2">Uncharacterized protein</fullName>
    </submittedName>
</protein>
<gene>
    <name evidence="2" type="ORF">SAMN04488502_10677</name>
</gene>
<evidence type="ECO:0000313" key="2">
    <source>
        <dbReference type="EMBL" id="SDM63835.1"/>
    </source>
</evidence>
<name>A0A1G9UW44_9FIRM</name>
<evidence type="ECO:0000313" key="3">
    <source>
        <dbReference type="Proteomes" id="UP000214880"/>
    </source>
</evidence>
<sequence length="208" mass="22412">MKKVRKVLAGLLTIPFLLLPAGSSSAAAGSTASQAASSVVEKQKAYFKSFQGEVKEVQSCSGNDCPQTVLVEDKEGRQVNFIVSNDTYRLNDAEIKKGTTITGFYDANVPVIMIYPPQYNAEVIVAGAGKHNIKVDLFDDSLVSGDNLLKLNISDDTKIVLEDGTAFKGELGNQRLVVLYGRSTKSIPAQTTPVEIIVLFEQAERPGV</sequence>
<feature type="signal peptide" evidence="1">
    <location>
        <begin position="1"/>
        <end position="26"/>
    </location>
</feature>
<evidence type="ECO:0000256" key="1">
    <source>
        <dbReference type="SAM" id="SignalP"/>
    </source>
</evidence>
<dbReference type="EMBL" id="FNHB01000006">
    <property type="protein sequence ID" value="SDM63835.1"/>
    <property type="molecule type" value="Genomic_DNA"/>
</dbReference>
<dbReference type="Proteomes" id="UP000214880">
    <property type="component" value="Unassembled WGS sequence"/>
</dbReference>
<organism evidence="2 3">
    <name type="scientific">Dendrosporobacter quercicolus</name>
    <dbReference type="NCBI Taxonomy" id="146817"/>
    <lineage>
        <taxon>Bacteria</taxon>
        <taxon>Bacillati</taxon>
        <taxon>Bacillota</taxon>
        <taxon>Negativicutes</taxon>
        <taxon>Selenomonadales</taxon>
        <taxon>Sporomusaceae</taxon>
        <taxon>Dendrosporobacter</taxon>
    </lineage>
</organism>
<dbReference type="RefSeq" id="WP_092073566.1">
    <property type="nucleotide sequence ID" value="NZ_FNHB01000006.1"/>
</dbReference>
<dbReference type="STRING" id="146817.SAMN04488502_10677"/>
<keyword evidence="1" id="KW-0732">Signal</keyword>
<dbReference type="AlphaFoldDB" id="A0A1G9UW44"/>
<feature type="chain" id="PRO_5011638445" evidence="1">
    <location>
        <begin position="27"/>
        <end position="208"/>
    </location>
</feature>
<dbReference type="OrthoDB" id="1684927at2"/>
<reference evidence="2 3" key="1">
    <citation type="submission" date="2016-10" db="EMBL/GenBank/DDBJ databases">
        <authorList>
            <person name="de Groot N.N."/>
        </authorList>
    </citation>
    <scope>NUCLEOTIDE SEQUENCE [LARGE SCALE GENOMIC DNA]</scope>
    <source>
        <strain evidence="2 3">DSM 1736</strain>
    </source>
</reference>